<dbReference type="InterPro" id="IPR002023">
    <property type="entry name" value="NuoE-like"/>
</dbReference>
<keyword evidence="5 7" id="KW-0411">Iron-sulfur</keyword>
<dbReference type="EMBL" id="JABXXP010000343">
    <property type="protein sequence ID" value="NVN12124.1"/>
    <property type="molecule type" value="Genomic_DNA"/>
</dbReference>
<evidence type="ECO:0000256" key="7">
    <source>
        <dbReference type="PIRSR" id="PIRSR000216-1"/>
    </source>
</evidence>
<dbReference type="GO" id="GO:0051537">
    <property type="term" value="F:2 iron, 2 sulfur cluster binding"/>
    <property type="evidence" value="ECO:0007669"/>
    <property type="project" value="UniProtKB-KW"/>
</dbReference>
<dbReference type="EC" id="1.6.5.11" evidence="9"/>
<dbReference type="CDD" id="cd03064">
    <property type="entry name" value="TRX_Fd_NuoE"/>
    <property type="match status" value="1"/>
</dbReference>
<dbReference type="PANTHER" id="PTHR10371:SF3">
    <property type="entry name" value="NADH DEHYDROGENASE [UBIQUINONE] FLAVOPROTEIN 2, MITOCHONDRIAL"/>
    <property type="match status" value="1"/>
</dbReference>
<evidence type="ECO:0000256" key="4">
    <source>
        <dbReference type="ARBA" id="ARBA00023004"/>
    </source>
</evidence>
<keyword evidence="4 7" id="KW-0408">Iron</keyword>
<dbReference type="Gene3D" id="3.40.30.10">
    <property type="entry name" value="Glutaredoxin"/>
    <property type="match status" value="1"/>
</dbReference>
<feature type="binding site" evidence="7">
    <location>
        <position position="139"/>
    </location>
    <ligand>
        <name>[2Fe-2S] cluster</name>
        <dbReference type="ChEBI" id="CHEBI:190135"/>
    </ligand>
</feature>
<keyword evidence="9" id="KW-0560">Oxidoreductase</keyword>
<comment type="cofactor">
    <cofactor evidence="7">
        <name>[2Fe-2S] cluster</name>
        <dbReference type="ChEBI" id="CHEBI:190135"/>
    </cofactor>
    <text evidence="7">Binds 1 [2Fe-2S] cluster.</text>
</comment>
<gene>
    <name evidence="9" type="primary">nuoE</name>
    <name evidence="9" type="ORF">HUK84_13505</name>
</gene>
<evidence type="ECO:0000256" key="2">
    <source>
        <dbReference type="ARBA" id="ARBA00022714"/>
    </source>
</evidence>
<dbReference type="Pfam" id="PF01257">
    <property type="entry name" value="2Fe-2S_thioredx"/>
    <property type="match status" value="1"/>
</dbReference>
<feature type="binding site" evidence="7">
    <location>
        <position position="103"/>
    </location>
    <ligand>
        <name>[2Fe-2S] cluster</name>
        <dbReference type="ChEBI" id="CHEBI:190135"/>
    </ligand>
</feature>
<sequence>MSTADPALPPDLPPDLSPDLPSDLRDEIAAMMAATDHPHGVTVGALTAVQARFGWVSDAHLVELARLIGVSAAELDGVATYFNLIFRRPVGRHVIMMCDSVSCWLMGADALRARLCDRLGIQPGQTTPDGAATLLPIVCLGHCDHAPALLVDRTLHGDLDESRIDAIADGVRAKEQAREEQARERGTERGREP</sequence>
<dbReference type="PANTHER" id="PTHR10371">
    <property type="entry name" value="NADH DEHYDROGENASE UBIQUINONE FLAVOPROTEIN 2, MITOCHONDRIAL"/>
    <property type="match status" value="1"/>
</dbReference>
<evidence type="ECO:0000256" key="5">
    <source>
        <dbReference type="ARBA" id="ARBA00023014"/>
    </source>
</evidence>
<evidence type="ECO:0000256" key="8">
    <source>
        <dbReference type="SAM" id="MobiDB-lite"/>
    </source>
</evidence>
<comment type="cofactor">
    <cofactor evidence="6">
        <name>[2Fe-2S] cluster</name>
        <dbReference type="ChEBI" id="CHEBI:190135"/>
    </cofactor>
</comment>
<dbReference type="GO" id="GO:0003954">
    <property type="term" value="F:NADH dehydrogenase activity"/>
    <property type="evidence" value="ECO:0007669"/>
    <property type="project" value="TreeGrafter"/>
</dbReference>
<evidence type="ECO:0000256" key="3">
    <source>
        <dbReference type="ARBA" id="ARBA00022723"/>
    </source>
</evidence>
<keyword evidence="3 7" id="KW-0479">Metal-binding</keyword>
<reference evidence="9 10" key="1">
    <citation type="submission" date="2020-06" db="EMBL/GenBank/DDBJ databases">
        <title>Description of novel acetic acid bacteria.</title>
        <authorList>
            <person name="Sombolestani A."/>
        </authorList>
    </citation>
    <scope>NUCLEOTIDE SEQUENCE [LARGE SCALE GENOMIC DNA]</scope>
    <source>
        <strain evidence="9 10">LMG 31431</strain>
    </source>
</reference>
<feature type="binding site" evidence="7">
    <location>
        <position position="143"/>
    </location>
    <ligand>
        <name>[2Fe-2S] cluster</name>
        <dbReference type="ChEBI" id="CHEBI:190135"/>
    </ligand>
</feature>
<dbReference type="InterPro" id="IPR041921">
    <property type="entry name" value="NuoE_N"/>
</dbReference>
<evidence type="ECO:0000256" key="6">
    <source>
        <dbReference type="ARBA" id="ARBA00034078"/>
    </source>
</evidence>
<feature type="binding site" evidence="7">
    <location>
        <position position="98"/>
    </location>
    <ligand>
        <name>[2Fe-2S] cluster</name>
        <dbReference type="ChEBI" id="CHEBI:190135"/>
    </ligand>
</feature>
<dbReference type="InterPro" id="IPR036249">
    <property type="entry name" value="Thioredoxin-like_sf"/>
</dbReference>
<dbReference type="GO" id="GO:0046872">
    <property type="term" value="F:metal ion binding"/>
    <property type="evidence" value="ECO:0007669"/>
    <property type="project" value="UniProtKB-KW"/>
</dbReference>
<dbReference type="NCBIfam" id="NF005722">
    <property type="entry name" value="PRK07539.1-2"/>
    <property type="match status" value="1"/>
</dbReference>
<name>A0A7Y7IXF4_9PROT</name>
<dbReference type="PIRSF" id="PIRSF000216">
    <property type="entry name" value="NADH_DH_24kDa"/>
    <property type="match status" value="1"/>
</dbReference>
<dbReference type="Proteomes" id="UP000534870">
    <property type="component" value="Unassembled WGS sequence"/>
</dbReference>
<evidence type="ECO:0000313" key="9">
    <source>
        <dbReference type="EMBL" id="NVN12124.1"/>
    </source>
</evidence>
<accession>A0A7Y7IXF4</accession>
<organism evidence="9 10">
    <name type="scientific">Nguyenibacter vanlangensis</name>
    <dbReference type="NCBI Taxonomy" id="1216886"/>
    <lineage>
        <taxon>Bacteria</taxon>
        <taxon>Pseudomonadati</taxon>
        <taxon>Pseudomonadota</taxon>
        <taxon>Alphaproteobacteria</taxon>
        <taxon>Acetobacterales</taxon>
        <taxon>Acetobacteraceae</taxon>
        <taxon>Nguyenibacter</taxon>
    </lineage>
</organism>
<proteinExistence type="inferred from homology"/>
<dbReference type="Gene3D" id="1.10.10.1590">
    <property type="entry name" value="NADH-quinone oxidoreductase subunit E"/>
    <property type="match status" value="1"/>
</dbReference>
<protein>
    <submittedName>
        <fullName evidence="9">NADH-quinone oxidoreductase subunit NuoE</fullName>
        <ecNumber evidence="9">1.6.5.11</ecNumber>
    </submittedName>
</protein>
<evidence type="ECO:0000256" key="1">
    <source>
        <dbReference type="ARBA" id="ARBA00010643"/>
    </source>
</evidence>
<dbReference type="AlphaFoldDB" id="A0A7Y7IXF4"/>
<evidence type="ECO:0000313" key="10">
    <source>
        <dbReference type="Proteomes" id="UP000534870"/>
    </source>
</evidence>
<comment type="caution">
    <text evidence="9">The sequence shown here is derived from an EMBL/GenBank/DDBJ whole genome shotgun (WGS) entry which is preliminary data.</text>
</comment>
<keyword evidence="2 7" id="KW-0001">2Fe-2S</keyword>
<dbReference type="SUPFAM" id="SSF52833">
    <property type="entry name" value="Thioredoxin-like"/>
    <property type="match status" value="1"/>
</dbReference>
<feature type="region of interest" description="Disordered" evidence="8">
    <location>
        <begin position="170"/>
        <end position="193"/>
    </location>
</feature>
<comment type="similarity">
    <text evidence="1">Belongs to the complex I 24 kDa subunit family.</text>
</comment>
<dbReference type="RefSeq" id="WP_176640754.1">
    <property type="nucleotide sequence ID" value="NZ_JABXXP010000343.1"/>
</dbReference>
<dbReference type="InterPro" id="IPR042128">
    <property type="entry name" value="NuoE_dom"/>
</dbReference>